<dbReference type="Proteomes" id="UP001066276">
    <property type="component" value="Chromosome 10"/>
</dbReference>
<dbReference type="EMBL" id="JANPWB010000014">
    <property type="protein sequence ID" value="KAJ1100672.1"/>
    <property type="molecule type" value="Genomic_DNA"/>
</dbReference>
<reference evidence="2" key="1">
    <citation type="journal article" date="2022" name="bioRxiv">
        <title>Sequencing and chromosome-scale assembly of the giantPleurodeles waltlgenome.</title>
        <authorList>
            <person name="Brown T."/>
            <person name="Elewa A."/>
            <person name="Iarovenko S."/>
            <person name="Subramanian E."/>
            <person name="Araus A.J."/>
            <person name="Petzold A."/>
            <person name="Susuki M."/>
            <person name="Suzuki K.-i.T."/>
            <person name="Hayashi T."/>
            <person name="Toyoda A."/>
            <person name="Oliveira C."/>
            <person name="Osipova E."/>
            <person name="Leigh N.D."/>
            <person name="Simon A."/>
            <person name="Yun M.H."/>
        </authorList>
    </citation>
    <scope>NUCLEOTIDE SEQUENCE</scope>
    <source>
        <strain evidence="2">20211129_DDA</strain>
        <tissue evidence="2">Liver</tissue>
    </source>
</reference>
<evidence type="ECO:0000313" key="3">
    <source>
        <dbReference type="Proteomes" id="UP001066276"/>
    </source>
</evidence>
<feature type="region of interest" description="Disordered" evidence="1">
    <location>
        <begin position="56"/>
        <end position="77"/>
    </location>
</feature>
<dbReference type="AlphaFoldDB" id="A0AAV7MAZ4"/>
<sequence>MQGPQLPNVTADSVSVPCRRGAYPWGRYSQGLPKAVPISLAAGAIPFPILGSGNQAGTPGCAPRQDPLLPQGGETEPQSGLRCIRILIEEGFCSELRPSAAHYMSARPLSRH</sequence>
<evidence type="ECO:0000256" key="1">
    <source>
        <dbReference type="SAM" id="MobiDB-lite"/>
    </source>
</evidence>
<proteinExistence type="predicted"/>
<gene>
    <name evidence="2" type="ORF">NDU88_005753</name>
</gene>
<organism evidence="2 3">
    <name type="scientific">Pleurodeles waltl</name>
    <name type="common">Iberian ribbed newt</name>
    <dbReference type="NCBI Taxonomy" id="8319"/>
    <lineage>
        <taxon>Eukaryota</taxon>
        <taxon>Metazoa</taxon>
        <taxon>Chordata</taxon>
        <taxon>Craniata</taxon>
        <taxon>Vertebrata</taxon>
        <taxon>Euteleostomi</taxon>
        <taxon>Amphibia</taxon>
        <taxon>Batrachia</taxon>
        <taxon>Caudata</taxon>
        <taxon>Salamandroidea</taxon>
        <taxon>Salamandridae</taxon>
        <taxon>Pleurodelinae</taxon>
        <taxon>Pleurodeles</taxon>
    </lineage>
</organism>
<accession>A0AAV7MAZ4</accession>
<protein>
    <submittedName>
        <fullName evidence="2">Uncharacterized protein</fullName>
    </submittedName>
</protein>
<keyword evidence="3" id="KW-1185">Reference proteome</keyword>
<name>A0AAV7MAZ4_PLEWA</name>
<comment type="caution">
    <text evidence="2">The sequence shown here is derived from an EMBL/GenBank/DDBJ whole genome shotgun (WGS) entry which is preliminary data.</text>
</comment>
<evidence type="ECO:0000313" key="2">
    <source>
        <dbReference type="EMBL" id="KAJ1100672.1"/>
    </source>
</evidence>